<dbReference type="EMBL" id="CP116967">
    <property type="protein sequence ID" value="WNM57657.1"/>
    <property type="molecule type" value="Genomic_DNA"/>
</dbReference>
<accession>A0AA96JRL9</accession>
<keyword evidence="1" id="KW-0479">Metal-binding</keyword>
<evidence type="ECO:0000256" key="2">
    <source>
        <dbReference type="ARBA" id="ARBA00022833"/>
    </source>
</evidence>
<dbReference type="AlphaFoldDB" id="A0AA96JRL9"/>
<organism evidence="4 5">
    <name type="scientific">Candidatus Nitrospira allomarina</name>
    <dbReference type="NCBI Taxonomy" id="3020900"/>
    <lineage>
        <taxon>Bacteria</taxon>
        <taxon>Pseudomonadati</taxon>
        <taxon>Nitrospirota</taxon>
        <taxon>Nitrospiria</taxon>
        <taxon>Nitrospirales</taxon>
        <taxon>Nitrospiraceae</taxon>
        <taxon>Nitrospira</taxon>
    </lineage>
</organism>
<gene>
    <name evidence="4" type="primary">yacG</name>
    <name evidence="4" type="ORF">PP769_17055</name>
</gene>
<reference evidence="4 5" key="1">
    <citation type="submission" date="2023-01" db="EMBL/GenBank/DDBJ databases">
        <title>Cultivation and genomic characterization of new, ubiquitous marine nitrite-oxidizing bacteria from the Nitrospirales.</title>
        <authorList>
            <person name="Mueller A.J."/>
            <person name="Daebeler A."/>
            <person name="Herbold C.W."/>
            <person name="Kirkegaard R.H."/>
            <person name="Daims H."/>
        </authorList>
    </citation>
    <scope>NUCLEOTIDE SEQUENCE [LARGE SCALE GENOMIC DNA]</scope>
    <source>
        <strain evidence="4 5">VA</strain>
    </source>
</reference>
<keyword evidence="2" id="KW-0862">Zinc</keyword>
<evidence type="ECO:0000256" key="3">
    <source>
        <dbReference type="SAM" id="MobiDB-lite"/>
    </source>
</evidence>
<proteinExistence type="inferred from homology"/>
<evidence type="ECO:0000313" key="4">
    <source>
        <dbReference type="EMBL" id="WNM57657.1"/>
    </source>
</evidence>
<dbReference type="PANTHER" id="PTHR36150">
    <property type="entry name" value="DNA GYRASE INHIBITOR YACG"/>
    <property type="match status" value="1"/>
</dbReference>
<dbReference type="GO" id="GO:0006355">
    <property type="term" value="P:regulation of DNA-templated transcription"/>
    <property type="evidence" value="ECO:0007669"/>
    <property type="project" value="InterPro"/>
</dbReference>
<evidence type="ECO:0000256" key="1">
    <source>
        <dbReference type="ARBA" id="ARBA00022723"/>
    </source>
</evidence>
<dbReference type="PANTHER" id="PTHR36150:SF1">
    <property type="entry name" value="DNA GYRASE INHIBITOR YACG"/>
    <property type="match status" value="1"/>
</dbReference>
<dbReference type="GO" id="GO:0008270">
    <property type="term" value="F:zinc ion binding"/>
    <property type="evidence" value="ECO:0007669"/>
    <property type="project" value="InterPro"/>
</dbReference>
<protein>
    <submittedName>
        <fullName evidence="4">DNA gyrase inhibitor YacG</fullName>
    </submittedName>
</protein>
<keyword evidence="5" id="KW-1185">Reference proteome</keyword>
<sequence length="63" mass="7158">MTVKCPMCGNVEQWEGNVFRPFCSKRCQLLDLEGWLSERYRIPDAEDDGLDETNPEASSTSSD</sequence>
<dbReference type="InterPro" id="IPR013088">
    <property type="entry name" value="Znf_NHR/GATA"/>
</dbReference>
<dbReference type="KEGG" id="nall:PP769_17055"/>
<dbReference type="Pfam" id="PF03884">
    <property type="entry name" value="YacG"/>
    <property type="match status" value="1"/>
</dbReference>
<feature type="region of interest" description="Disordered" evidence="3">
    <location>
        <begin position="43"/>
        <end position="63"/>
    </location>
</feature>
<dbReference type="SUPFAM" id="SSF57716">
    <property type="entry name" value="Glucocorticoid receptor-like (DNA-binding domain)"/>
    <property type="match status" value="1"/>
</dbReference>
<name>A0AA96JRL9_9BACT</name>
<dbReference type="InterPro" id="IPR005584">
    <property type="entry name" value="DNA_gyrase_inhibitor_YacG"/>
</dbReference>
<dbReference type="Proteomes" id="UP001302719">
    <property type="component" value="Chromosome"/>
</dbReference>
<dbReference type="RefSeq" id="WP_312642395.1">
    <property type="nucleotide sequence ID" value="NZ_CP116967.1"/>
</dbReference>
<evidence type="ECO:0000313" key="5">
    <source>
        <dbReference type="Proteomes" id="UP001302719"/>
    </source>
</evidence>
<dbReference type="HAMAP" id="MF_00649">
    <property type="entry name" value="DNA_gyrase_inhibitor_YacG"/>
    <property type="match status" value="1"/>
</dbReference>
<feature type="compositionally biased region" description="Acidic residues" evidence="3">
    <location>
        <begin position="45"/>
        <end position="54"/>
    </location>
</feature>
<dbReference type="Gene3D" id="3.30.50.10">
    <property type="entry name" value="Erythroid Transcription Factor GATA-1, subunit A"/>
    <property type="match status" value="1"/>
</dbReference>